<dbReference type="InterPro" id="IPR046849">
    <property type="entry name" value="E2_motif"/>
</dbReference>
<dbReference type="InterPro" id="IPR011990">
    <property type="entry name" value="TPR-like_helical_dom_sf"/>
</dbReference>
<dbReference type="PANTHER" id="PTHR47926:SF533">
    <property type="entry name" value="DYW DOMAIN-CONTAINING PROTEIN"/>
    <property type="match status" value="1"/>
</dbReference>
<dbReference type="EMBL" id="BPVZ01000012">
    <property type="protein sequence ID" value="GKU98069.1"/>
    <property type="molecule type" value="Genomic_DNA"/>
</dbReference>
<dbReference type="FunFam" id="1.25.40.10:FF:000475">
    <property type="entry name" value="Pentatricopeptide repeat-containing protein At5g40410, mitochondrial"/>
    <property type="match status" value="1"/>
</dbReference>
<keyword evidence="2" id="KW-0677">Repeat</keyword>
<gene>
    <name evidence="5" type="ORF">SLEP1_g11121</name>
</gene>
<dbReference type="AlphaFoldDB" id="A0AAV5IKD2"/>
<evidence type="ECO:0000256" key="3">
    <source>
        <dbReference type="PROSITE-ProRule" id="PRU00708"/>
    </source>
</evidence>
<dbReference type="Pfam" id="PF01535">
    <property type="entry name" value="PPR"/>
    <property type="match status" value="6"/>
</dbReference>
<dbReference type="PANTHER" id="PTHR47926">
    <property type="entry name" value="PENTATRICOPEPTIDE REPEAT-CONTAINING PROTEIN"/>
    <property type="match status" value="1"/>
</dbReference>
<dbReference type="PROSITE" id="PS51375">
    <property type="entry name" value="PPR"/>
    <property type="match status" value="2"/>
</dbReference>
<evidence type="ECO:0000313" key="6">
    <source>
        <dbReference type="Proteomes" id="UP001054252"/>
    </source>
</evidence>
<name>A0AAV5IKD2_9ROSI</name>
<dbReference type="InterPro" id="IPR002885">
    <property type="entry name" value="PPR_rpt"/>
</dbReference>
<dbReference type="GO" id="GO:0009451">
    <property type="term" value="P:RNA modification"/>
    <property type="evidence" value="ECO:0007669"/>
    <property type="project" value="InterPro"/>
</dbReference>
<feature type="repeat" description="PPR" evidence="3">
    <location>
        <begin position="221"/>
        <end position="255"/>
    </location>
</feature>
<evidence type="ECO:0000313" key="5">
    <source>
        <dbReference type="EMBL" id="GKU98069.1"/>
    </source>
</evidence>
<comment type="caution">
    <text evidence="5">The sequence shown here is derived from an EMBL/GenBank/DDBJ whole genome shotgun (WGS) entry which is preliminary data.</text>
</comment>
<reference evidence="5 6" key="1">
    <citation type="journal article" date="2021" name="Commun. Biol.">
        <title>The genome of Shorea leprosula (Dipterocarpaceae) highlights the ecological relevance of drought in aseasonal tropical rainforests.</title>
        <authorList>
            <person name="Ng K.K.S."/>
            <person name="Kobayashi M.J."/>
            <person name="Fawcett J.A."/>
            <person name="Hatakeyama M."/>
            <person name="Paape T."/>
            <person name="Ng C.H."/>
            <person name="Ang C.C."/>
            <person name="Tnah L.H."/>
            <person name="Lee C.T."/>
            <person name="Nishiyama T."/>
            <person name="Sese J."/>
            <person name="O'Brien M.J."/>
            <person name="Copetti D."/>
            <person name="Mohd Noor M.I."/>
            <person name="Ong R.C."/>
            <person name="Putra M."/>
            <person name="Sireger I.Z."/>
            <person name="Indrioko S."/>
            <person name="Kosugi Y."/>
            <person name="Izuno A."/>
            <person name="Isagi Y."/>
            <person name="Lee S.L."/>
            <person name="Shimizu K.K."/>
        </authorList>
    </citation>
    <scope>NUCLEOTIDE SEQUENCE [LARGE SCALE GENOMIC DNA]</scope>
    <source>
        <strain evidence="5">214</strain>
    </source>
</reference>
<keyword evidence="6" id="KW-1185">Reference proteome</keyword>
<feature type="domain" description="DYW" evidence="4">
    <location>
        <begin position="537"/>
        <end position="629"/>
    </location>
</feature>
<dbReference type="Gene3D" id="1.25.40.10">
    <property type="entry name" value="Tetratricopeptide repeat domain"/>
    <property type="match status" value="4"/>
</dbReference>
<organism evidence="5 6">
    <name type="scientific">Rubroshorea leprosula</name>
    <dbReference type="NCBI Taxonomy" id="152421"/>
    <lineage>
        <taxon>Eukaryota</taxon>
        <taxon>Viridiplantae</taxon>
        <taxon>Streptophyta</taxon>
        <taxon>Embryophyta</taxon>
        <taxon>Tracheophyta</taxon>
        <taxon>Spermatophyta</taxon>
        <taxon>Magnoliopsida</taxon>
        <taxon>eudicotyledons</taxon>
        <taxon>Gunneridae</taxon>
        <taxon>Pentapetalae</taxon>
        <taxon>rosids</taxon>
        <taxon>malvids</taxon>
        <taxon>Malvales</taxon>
        <taxon>Dipterocarpaceae</taxon>
        <taxon>Rubroshorea</taxon>
    </lineage>
</organism>
<protein>
    <recommendedName>
        <fullName evidence="4">DYW domain-containing protein</fullName>
    </recommendedName>
</protein>
<dbReference type="FunFam" id="1.25.40.10:FF:000407">
    <property type="entry name" value="Putative pentatricopeptide repeat-containing protein"/>
    <property type="match status" value="1"/>
</dbReference>
<dbReference type="InterPro" id="IPR046960">
    <property type="entry name" value="PPR_At4g14850-like_plant"/>
</dbReference>
<dbReference type="Pfam" id="PF20430">
    <property type="entry name" value="Eplus_motif"/>
    <property type="match status" value="1"/>
</dbReference>
<sequence length="629" mass="70835">MIRAAACSSQRFCNSANRLEQNPLYLYRLITRTRLCSVHSSHSSFQFHAHLNLDSYVSALINGTSSCSRVSDCQAFHARVIKSVNYRHGFIGDQLVSGYVRLGCEEDAQDLFDEMPEKDLASWNSLISVFSRSGYKQKCLVVFSRMRFQTDIQPNYITFLSLIPACTYKGALSEGKCIHSLAMKLGMLSEVKIVNAFINLYGKSGHLEAASQLFEAMPVQNLVSWNSMIVVYSENGFAEKGIIIFTLMRRAEVEFDQATMLIVLQACECLGIGNVAGSIHGLILRFGLNSNITIATALLNLYAKLGRLSSSREVFKEMVYPDTVAWTAMLASYAVHGHGKEAIQLFELMVKNGVQPDHVTFTHLLSACSHSGLIDEGKHYFRIMSDLYRIKYRLDHYSCMVDLLGRSGQLKDAYELIKGMPVEPNSGVWGTLLGACRIYGNVELGREVAERLFSLDPSDARNYIMLSNIYSAAGRWIEASTVRALMKERGFNRIPGYSFIEHKNKIHCFVVGDRSHPETGKIYIKLEELIEKIRKAGFVPKTEFVLHDVEEEVKEDMINKHSEKLAIAFGLLMTNDKMPLIITKNLRICGDCHGTAKLISLIEKRTIIIRDPKRFHHFANGICSCGDYW</sequence>
<dbReference type="Pfam" id="PF13041">
    <property type="entry name" value="PPR_2"/>
    <property type="match status" value="1"/>
</dbReference>
<dbReference type="GO" id="GO:0008270">
    <property type="term" value="F:zinc ion binding"/>
    <property type="evidence" value="ECO:0007669"/>
    <property type="project" value="InterPro"/>
</dbReference>
<dbReference type="Proteomes" id="UP001054252">
    <property type="component" value="Unassembled WGS sequence"/>
</dbReference>
<evidence type="ECO:0000256" key="1">
    <source>
        <dbReference type="ARBA" id="ARBA00006643"/>
    </source>
</evidence>
<dbReference type="InterPro" id="IPR032867">
    <property type="entry name" value="DYW_dom"/>
</dbReference>
<accession>A0AAV5IKD2</accession>
<evidence type="ECO:0000256" key="2">
    <source>
        <dbReference type="ARBA" id="ARBA00022737"/>
    </source>
</evidence>
<dbReference type="Pfam" id="PF20431">
    <property type="entry name" value="E_motif"/>
    <property type="match status" value="1"/>
</dbReference>
<proteinExistence type="inferred from homology"/>
<comment type="similarity">
    <text evidence="1">Belongs to the PPR family. PCMP-H subfamily.</text>
</comment>
<feature type="repeat" description="PPR" evidence="3">
    <location>
        <begin position="322"/>
        <end position="356"/>
    </location>
</feature>
<dbReference type="NCBIfam" id="TIGR00756">
    <property type="entry name" value="PPR"/>
    <property type="match status" value="1"/>
</dbReference>
<dbReference type="Pfam" id="PF14432">
    <property type="entry name" value="DYW_deaminase"/>
    <property type="match status" value="1"/>
</dbReference>
<dbReference type="InterPro" id="IPR046848">
    <property type="entry name" value="E_motif"/>
</dbReference>
<evidence type="ECO:0000259" key="4">
    <source>
        <dbReference type="Pfam" id="PF14432"/>
    </source>
</evidence>
<dbReference type="GO" id="GO:0003723">
    <property type="term" value="F:RNA binding"/>
    <property type="evidence" value="ECO:0007669"/>
    <property type="project" value="InterPro"/>
</dbReference>